<dbReference type="InterPro" id="IPR036052">
    <property type="entry name" value="TrpB-like_PALP_sf"/>
</dbReference>
<dbReference type="EMBL" id="QGUI01000652">
    <property type="protein sequence ID" value="PZM93441.1"/>
    <property type="molecule type" value="Genomic_DNA"/>
</dbReference>
<comment type="caution">
    <text evidence="6">The sequence shown here is derived from an EMBL/GenBank/DDBJ whole genome shotgun (WGS) entry which is preliminary data.</text>
</comment>
<evidence type="ECO:0000256" key="1">
    <source>
        <dbReference type="ARBA" id="ARBA00001933"/>
    </source>
</evidence>
<reference evidence="6" key="1">
    <citation type="submission" date="2018-05" db="EMBL/GenBank/DDBJ databases">
        <authorList>
            <person name="Lanie J.A."/>
            <person name="Ng W.-L."/>
            <person name="Kazmierczak K.M."/>
            <person name="Andrzejewski T.M."/>
            <person name="Davidsen T.M."/>
            <person name="Wayne K.J."/>
            <person name="Tettelin H."/>
            <person name="Glass J.I."/>
            <person name="Rusch D."/>
            <person name="Podicherti R."/>
            <person name="Tsui H.-C.T."/>
            <person name="Winkler M.E."/>
        </authorList>
    </citation>
    <scope>NUCLEOTIDE SEQUENCE</scope>
    <source>
        <strain evidence="6">ZC4RG45</strain>
    </source>
</reference>
<feature type="domain" description="Tryptophan synthase beta chain-like PALP" evidence="5">
    <location>
        <begin position="58"/>
        <end position="332"/>
    </location>
</feature>
<comment type="cofactor">
    <cofactor evidence="1">
        <name>pyridoxal 5'-phosphate</name>
        <dbReference type="ChEBI" id="CHEBI:597326"/>
    </cofactor>
</comment>
<proteinExistence type="predicted"/>
<feature type="region of interest" description="Disordered" evidence="4">
    <location>
        <begin position="1"/>
        <end position="24"/>
    </location>
</feature>
<gene>
    <name evidence="6" type="ORF">DIU77_15220</name>
</gene>
<dbReference type="InterPro" id="IPR050147">
    <property type="entry name" value="Ser/Thr_Dehydratase"/>
</dbReference>
<evidence type="ECO:0000256" key="2">
    <source>
        <dbReference type="ARBA" id="ARBA00022898"/>
    </source>
</evidence>
<dbReference type="Gene3D" id="3.40.50.1100">
    <property type="match status" value="2"/>
</dbReference>
<dbReference type="GO" id="GO:0009097">
    <property type="term" value="P:isoleucine biosynthetic process"/>
    <property type="evidence" value="ECO:0007669"/>
    <property type="project" value="TreeGrafter"/>
</dbReference>
<dbReference type="Pfam" id="PF00291">
    <property type="entry name" value="PALP"/>
    <property type="match status" value="1"/>
</dbReference>
<dbReference type="NCBIfam" id="NF006094">
    <property type="entry name" value="PRK08246.1"/>
    <property type="match status" value="1"/>
</dbReference>
<dbReference type="PROSITE" id="PS00165">
    <property type="entry name" value="DEHYDRATASE_SER_THR"/>
    <property type="match status" value="1"/>
</dbReference>
<dbReference type="GO" id="GO:0003941">
    <property type="term" value="F:L-serine ammonia-lyase activity"/>
    <property type="evidence" value="ECO:0007669"/>
    <property type="project" value="TreeGrafter"/>
</dbReference>
<dbReference type="PANTHER" id="PTHR48078">
    <property type="entry name" value="THREONINE DEHYDRATASE, MITOCHONDRIAL-RELATED"/>
    <property type="match status" value="1"/>
</dbReference>
<keyword evidence="2" id="KW-0663">Pyridoxal phosphate</keyword>
<accession>A0A2W4J4G4</accession>
<dbReference type="GO" id="GO:0004794">
    <property type="term" value="F:threonine deaminase activity"/>
    <property type="evidence" value="ECO:0007669"/>
    <property type="project" value="TreeGrafter"/>
</dbReference>
<dbReference type="GO" id="GO:0030170">
    <property type="term" value="F:pyridoxal phosphate binding"/>
    <property type="evidence" value="ECO:0007669"/>
    <property type="project" value="InterPro"/>
</dbReference>
<evidence type="ECO:0000256" key="4">
    <source>
        <dbReference type="SAM" id="MobiDB-lite"/>
    </source>
</evidence>
<organism evidence="6">
    <name type="scientific">Thermocrispum agreste</name>
    <dbReference type="NCBI Taxonomy" id="37925"/>
    <lineage>
        <taxon>Bacteria</taxon>
        <taxon>Bacillati</taxon>
        <taxon>Actinomycetota</taxon>
        <taxon>Actinomycetes</taxon>
        <taxon>Pseudonocardiales</taxon>
        <taxon>Pseudonocardiaceae</taxon>
        <taxon>Thermocrispum</taxon>
    </lineage>
</organism>
<keyword evidence="3" id="KW-0456">Lyase</keyword>
<evidence type="ECO:0000256" key="3">
    <source>
        <dbReference type="ARBA" id="ARBA00023239"/>
    </source>
</evidence>
<dbReference type="InterPro" id="IPR001926">
    <property type="entry name" value="TrpB-like_PALP"/>
</dbReference>
<dbReference type="InterPro" id="IPR000634">
    <property type="entry name" value="Ser/Thr_deHydtase_PyrdxlP-BS"/>
</dbReference>
<evidence type="ECO:0000259" key="5">
    <source>
        <dbReference type="Pfam" id="PF00291"/>
    </source>
</evidence>
<dbReference type="GO" id="GO:0006567">
    <property type="term" value="P:L-threonine catabolic process"/>
    <property type="evidence" value="ECO:0007669"/>
    <property type="project" value="TreeGrafter"/>
</dbReference>
<sequence>MTRLEQDAAPFRGDPRSRERSFRQEQIASAPTANFGRLDRVTALPTYDDVVAAAGRIRLYVRRTPVFATEVDGKPVVFKLEHLQRTGSFKLRGATNALVSRPLPERVVTASGGNHGLAVATAAASVGVPVTVHMPDFVPPQKAERMAAAGAKLVRHAEMADVLAAALEEGSEPGVRYVHPYDDPDVIAGQGTVTAEIVADAPDVDTIVVAVGGGGLASGVVLAAEGRHVVAAEPEGCCCFNAALQAGEPVDAPVESIAASGLGANRIGTIAFQLLTDAKAQSLLVSEDQIVAARDRLWEEFRLAVEPAAAVAFAALLTGEVPGERPCVILCGANTVWTPG</sequence>
<dbReference type="STRING" id="1111738.GCA_000427905_01204"/>
<dbReference type="PANTHER" id="PTHR48078:SF6">
    <property type="entry name" value="L-THREONINE DEHYDRATASE CATABOLIC TDCB"/>
    <property type="match status" value="1"/>
</dbReference>
<evidence type="ECO:0000313" key="6">
    <source>
        <dbReference type="EMBL" id="PZM93441.1"/>
    </source>
</evidence>
<feature type="compositionally biased region" description="Basic and acidic residues" evidence="4">
    <location>
        <begin position="13"/>
        <end position="23"/>
    </location>
</feature>
<dbReference type="AlphaFoldDB" id="A0A2W4J4G4"/>
<name>A0A2W4J4G4_9PSEU</name>
<dbReference type="SUPFAM" id="SSF53686">
    <property type="entry name" value="Tryptophan synthase beta subunit-like PLP-dependent enzymes"/>
    <property type="match status" value="1"/>
</dbReference>
<dbReference type="GO" id="GO:0006565">
    <property type="term" value="P:L-serine catabolic process"/>
    <property type="evidence" value="ECO:0007669"/>
    <property type="project" value="TreeGrafter"/>
</dbReference>
<protein>
    <submittedName>
        <fullName evidence="6">Threonine/serine dehydratase</fullName>
    </submittedName>
</protein>